<dbReference type="Gene3D" id="3.10.510.20">
    <property type="entry name" value="YcgL domain"/>
    <property type="match status" value="1"/>
</dbReference>
<evidence type="ECO:0000313" key="4">
    <source>
        <dbReference type="Proteomes" id="UP001595722"/>
    </source>
</evidence>
<dbReference type="PANTHER" id="PTHR38109">
    <property type="entry name" value="PROTEIN YCGL"/>
    <property type="match status" value="1"/>
</dbReference>
<dbReference type="Proteomes" id="UP001595722">
    <property type="component" value="Unassembled WGS sequence"/>
</dbReference>
<keyword evidence="4" id="KW-1185">Reference proteome</keyword>
<evidence type="ECO:0000256" key="1">
    <source>
        <dbReference type="HAMAP-Rule" id="MF_01866"/>
    </source>
</evidence>
<evidence type="ECO:0000259" key="2">
    <source>
        <dbReference type="PROSITE" id="PS51648"/>
    </source>
</evidence>
<evidence type="ECO:0000313" key="3">
    <source>
        <dbReference type="EMBL" id="MFC3679842.1"/>
    </source>
</evidence>
<accession>A0ABV7VT43</accession>
<dbReference type="RefSeq" id="WP_376865632.1">
    <property type="nucleotide sequence ID" value="NZ_JBHRYB010000005.1"/>
</dbReference>
<dbReference type="HAMAP" id="MF_01866">
    <property type="entry name" value="UPF0745"/>
    <property type="match status" value="1"/>
</dbReference>
<organism evidence="3 4">
    <name type="scientific">Bacterioplanoides pacificum</name>
    <dbReference type="NCBI Taxonomy" id="1171596"/>
    <lineage>
        <taxon>Bacteria</taxon>
        <taxon>Pseudomonadati</taxon>
        <taxon>Pseudomonadota</taxon>
        <taxon>Gammaproteobacteria</taxon>
        <taxon>Oceanospirillales</taxon>
        <taxon>Oceanospirillaceae</taxon>
        <taxon>Bacterioplanoides</taxon>
    </lineage>
</organism>
<dbReference type="PANTHER" id="PTHR38109:SF1">
    <property type="entry name" value="PROTEIN YCGL"/>
    <property type="match status" value="1"/>
</dbReference>
<gene>
    <name evidence="3" type="ORF">ACFOMG_06925</name>
</gene>
<dbReference type="InterPro" id="IPR038068">
    <property type="entry name" value="YcgL-like_sf"/>
</dbReference>
<comment type="caution">
    <text evidence="3">The sequence shown here is derived from an EMBL/GenBank/DDBJ whole genome shotgun (WGS) entry which is preliminary data.</text>
</comment>
<dbReference type="Pfam" id="PF05166">
    <property type="entry name" value="YcgL"/>
    <property type="match status" value="1"/>
</dbReference>
<name>A0ABV7VT43_9GAMM</name>
<dbReference type="PROSITE" id="PS51648">
    <property type="entry name" value="YCGL"/>
    <property type="match status" value="1"/>
</dbReference>
<reference evidence="4" key="1">
    <citation type="journal article" date="2019" name="Int. J. Syst. Evol. Microbiol.">
        <title>The Global Catalogue of Microorganisms (GCM) 10K type strain sequencing project: providing services to taxonomists for standard genome sequencing and annotation.</title>
        <authorList>
            <consortium name="The Broad Institute Genomics Platform"/>
            <consortium name="The Broad Institute Genome Sequencing Center for Infectious Disease"/>
            <person name="Wu L."/>
            <person name="Ma J."/>
        </authorList>
    </citation>
    <scope>NUCLEOTIDE SEQUENCE [LARGE SCALE GENOMIC DNA]</scope>
    <source>
        <strain evidence="4">KCTC 42424</strain>
    </source>
</reference>
<dbReference type="InterPro" id="IPR027354">
    <property type="entry name" value="YcgL_dom"/>
</dbReference>
<protein>
    <recommendedName>
        <fullName evidence="1">YcgL domain-containing protein ACFOMG_06925</fullName>
    </recommendedName>
</protein>
<feature type="domain" description="YcgL" evidence="2">
    <location>
        <begin position="4"/>
        <end position="88"/>
    </location>
</feature>
<dbReference type="EMBL" id="JBHRYB010000005">
    <property type="protein sequence ID" value="MFC3679842.1"/>
    <property type="molecule type" value="Genomic_DNA"/>
</dbReference>
<sequence>MKKLLCDVYRSLKKDEAYLYVEQKTGLKDLPEALLEVFGPAEKTLTLILTEDKKLARAEAAKVMADIEEQGFYLQMPPARETYMLDLFCKKDKSDHEC</sequence>
<dbReference type="SUPFAM" id="SSF160191">
    <property type="entry name" value="YcgL-like"/>
    <property type="match status" value="1"/>
</dbReference>
<proteinExistence type="inferred from homology"/>